<evidence type="ECO:0000313" key="2">
    <source>
        <dbReference type="Proteomes" id="UP001243623"/>
    </source>
</evidence>
<accession>A0A9Y2AJJ5</accession>
<evidence type="ECO:0000313" key="1">
    <source>
        <dbReference type="EMBL" id="WIW70605.1"/>
    </source>
</evidence>
<sequence>MYEYIAPFVNVTVGPWTTNKTGKVKVISSSINPVDTAEISIPAEGVEVSSIVKDMNVITFMGYREKGTWPVFAGKVFDISWGRNVVIYAKDMMEFLKKTTITKSFVDASPQEIVKYALMKAGISNFILDNTQLPLKHHFVVKNLNVIQLIKYINQSWGLDWKYYFEPEGNFYWGLWEKSNRYNGGSPIATLEYGISLLELKPSDKETGTLKTFLLPFIRHSQIVILRDSRFWDNEVLAKIERITYEHGEGRTGVEAQWRILRS</sequence>
<dbReference type="KEGG" id="sgbi:P3F81_12075"/>
<dbReference type="RefSeq" id="WP_309320441.1">
    <property type="nucleotide sequence ID" value="NZ_CP120678.1"/>
</dbReference>
<organism evidence="1 2">
    <name type="scientific">Selenobaculum gibii</name>
    <dbReference type="NCBI Taxonomy" id="3054208"/>
    <lineage>
        <taxon>Bacteria</taxon>
        <taxon>Bacillati</taxon>
        <taxon>Bacillota</taxon>
        <taxon>Negativicutes</taxon>
        <taxon>Selenomonadales</taxon>
        <taxon>Selenomonadaceae</taxon>
        <taxon>Selenobaculum</taxon>
    </lineage>
</organism>
<dbReference type="Proteomes" id="UP001243623">
    <property type="component" value="Chromosome"/>
</dbReference>
<dbReference type="AlphaFoldDB" id="A0A9Y2AJJ5"/>
<evidence type="ECO:0008006" key="3">
    <source>
        <dbReference type="Google" id="ProtNLM"/>
    </source>
</evidence>
<reference evidence="1" key="1">
    <citation type="submission" date="2023-03" db="EMBL/GenBank/DDBJ databases">
        <title>Selenobaculum gbiensis gen. nov. sp. nov., a new bacterium isolated from the gut microbiota of IBD patient.</title>
        <authorList>
            <person name="Yeo S."/>
            <person name="Park H."/>
            <person name="Huh C.S."/>
        </authorList>
    </citation>
    <scope>NUCLEOTIDE SEQUENCE</scope>
    <source>
        <strain evidence="1">ICN-92133</strain>
    </source>
</reference>
<protein>
    <recommendedName>
        <fullName evidence="3">Phage tail protein</fullName>
    </recommendedName>
</protein>
<keyword evidence="2" id="KW-1185">Reference proteome</keyword>
<name>A0A9Y2AJJ5_9FIRM</name>
<proteinExistence type="predicted"/>
<dbReference type="EMBL" id="CP120678">
    <property type="protein sequence ID" value="WIW70605.1"/>
    <property type="molecule type" value="Genomic_DNA"/>
</dbReference>
<gene>
    <name evidence="1" type="ORF">P3F81_12075</name>
</gene>